<protein>
    <submittedName>
        <fullName evidence="4">Precorrin-6x reductase</fullName>
    </submittedName>
</protein>
<dbReference type="UniPathway" id="UPA00148"/>
<dbReference type="Pfam" id="PF02571">
    <property type="entry name" value="CbiJ"/>
    <property type="match status" value="1"/>
</dbReference>
<dbReference type="OrthoDB" id="9780707at2"/>
<keyword evidence="5" id="KW-1185">Reference proteome</keyword>
<accession>A0A498R2H6</accession>
<keyword evidence="2" id="KW-0169">Cobalamin biosynthesis</keyword>
<organism evidence="4 5">
    <name type="scientific">Lucifera butyrica</name>
    <dbReference type="NCBI Taxonomy" id="1351585"/>
    <lineage>
        <taxon>Bacteria</taxon>
        <taxon>Bacillati</taxon>
        <taxon>Bacillota</taxon>
        <taxon>Negativicutes</taxon>
        <taxon>Veillonellales</taxon>
        <taxon>Veillonellaceae</taxon>
        <taxon>Lucifera</taxon>
    </lineage>
</organism>
<evidence type="ECO:0000256" key="2">
    <source>
        <dbReference type="ARBA" id="ARBA00022573"/>
    </source>
</evidence>
<comment type="pathway">
    <text evidence="1">Cofactor biosynthesis; adenosylcobalamin biosynthesis.</text>
</comment>
<sequence length="254" mass="28007">MILVLAGTQDGREISRLLVEAGYSVMVSVTTEYGQELAAYPGLAVNCRPLDEDGMVNLIRERRIRLLLDASHPYAANVSQNAMAAAARSGIRYVRYERPAVPLPAYEKLYVVPDASVAAERAALFGKVVFLTTGSRWLKIFKESPFLQSHRLIARVLPEPAVLADCLQWGYKPGDIIAMQGPFSHELNVALFRAYGARAVVMKNSGRIGGSDTKITAAMELALPLLVIDRPALNYQEIVHSIEDAIHYVREVIK</sequence>
<dbReference type="PANTHER" id="PTHR36925">
    <property type="entry name" value="COBALT-PRECORRIN-6A REDUCTASE"/>
    <property type="match status" value="1"/>
</dbReference>
<dbReference type="AlphaFoldDB" id="A0A498R2H6"/>
<dbReference type="PROSITE" id="PS51014">
    <property type="entry name" value="COBK_CBIJ"/>
    <property type="match status" value="1"/>
</dbReference>
<dbReference type="GO" id="GO:0009236">
    <property type="term" value="P:cobalamin biosynthetic process"/>
    <property type="evidence" value="ECO:0007669"/>
    <property type="project" value="UniProtKB-UniPathway"/>
</dbReference>
<dbReference type="NCBIfam" id="TIGR00715">
    <property type="entry name" value="precor6x_red"/>
    <property type="match status" value="1"/>
</dbReference>
<dbReference type="Proteomes" id="UP000277811">
    <property type="component" value="Unassembled WGS sequence"/>
</dbReference>
<dbReference type="PANTHER" id="PTHR36925:SF1">
    <property type="entry name" value="COBALT-PRECORRIN-6A REDUCTASE"/>
    <property type="match status" value="1"/>
</dbReference>
<dbReference type="EMBL" id="UPPP01000068">
    <property type="protein sequence ID" value="VBB06836.1"/>
    <property type="molecule type" value="Genomic_DNA"/>
</dbReference>
<evidence type="ECO:0000313" key="4">
    <source>
        <dbReference type="EMBL" id="VBB06836.1"/>
    </source>
</evidence>
<keyword evidence="3" id="KW-0560">Oxidoreductase</keyword>
<dbReference type="RefSeq" id="WP_122627784.1">
    <property type="nucleotide sequence ID" value="NZ_UPPP01000068.1"/>
</dbReference>
<name>A0A498R2H6_9FIRM</name>
<reference evidence="4 5" key="1">
    <citation type="submission" date="2018-06" db="EMBL/GenBank/DDBJ databases">
        <authorList>
            <person name="Strepis N."/>
        </authorList>
    </citation>
    <scope>NUCLEOTIDE SEQUENCE [LARGE SCALE GENOMIC DNA]</scope>
    <source>
        <strain evidence="4">LUCI</strain>
    </source>
</reference>
<evidence type="ECO:0000256" key="3">
    <source>
        <dbReference type="ARBA" id="ARBA00023002"/>
    </source>
</evidence>
<evidence type="ECO:0000256" key="1">
    <source>
        <dbReference type="ARBA" id="ARBA00004953"/>
    </source>
</evidence>
<proteinExistence type="predicted"/>
<dbReference type="GO" id="GO:0016994">
    <property type="term" value="F:precorrin-6A reductase activity"/>
    <property type="evidence" value="ECO:0007669"/>
    <property type="project" value="InterPro"/>
</dbReference>
<dbReference type="InterPro" id="IPR003723">
    <property type="entry name" value="Precorrin-6x_reduct"/>
</dbReference>
<evidence type="ECO:0000313" key="5">
    <source>
        <dbReference type="Proteomes" id="UP000277811"/>
    </source>
</evidence>
<gene>
    <name evidence="4" type="ORF">LUCI_2073</name>
</gene>